<evidence type="ECO:0000313" key="2">
    <source>
        <dbReference type="Proteomes" id="UP001610334"/>
    </source>
</evidence>
<evidence type="ECO:0000313" key="1">
    <source>
        <dbReference type="EMBL" id="KAL2815145.1"/>
    </source>
</evidence>
<accession>A0ABR4HIH6</accession>
<proteinExistence type="predicted"/>
<protein>
    <submittedName>
        <fullName evidence="1">Uncharacterized protein</fullName>
    </submittedName>
</protein>
<sequence>MSYTDVPLQRTPVELDAAKKEAQSYWFRLADEAIASLKDGISPIIPQNMLCKVPAVPMAQLHTKEINMGATRKALLNLSKSTMLVVNEGKCDVEFPKKEIHSPLLLGVQQPPVTCRVSGTGFQQWQVTGDDSHKGRTYLGVLSLAWAYILSTRLVEMQQKQGSEVTYTRSTATLRDYSERSQNPRSAQSPEIEIGTVDRISARWWTAILAPDQGWRAVVMQRNGEAYLAPWSVSLECGPDVSVIWPGDSPTIGDACSPPTSQVALGFLLDFCQLYDLNSEFYIAFVTTLTFPTHNYYNVSIELPWSITTRAQAELTSGTHARSDYLTISNNIPHYIALSCNYSVVMSGLCGSFWEPSVQCNLVSPWLHSVLKEIPQLPQLMQDPRRYYEVIATMSGIRRPSLSPLWVGAALSGLVPKVISSGTPPLDANGFPWTGSLQNFLDLPGSGPYFLGGDYGEKAIERPDVWRLLFLPVSEDDGLHYENLPFSPWEPVGKTTEGNCALRVRAHMSCSRHRLEYSHWIWQLEDGSTLMDYGFQPVDHIVYLECPRLLPEPITTHEYPNVPLSPTENASRGASWDIFQWVLVNHEGKPAAEAVYDDPWIAGCNYTDSSLSGSASRQAQITQWVNLLTKPED</sequence>
<gene>
    <name evidence="1" type="ORF">BJX63DRAFT_420503</name>
</gene>
<organism evidence="1 2">
    <name type="scientific">Aspergillus granulosus</name>
    <dbReference type="NCBI Taxonomy" id="176169"/>
    <lineage>
        <taxon>Eukaryota</taxon>
        <taxon>Fungi</taxon>
        <taxon>Dikarya</taxon>
        <taxon>Ascomycota</taxon>
        <taxon>Pezizomycotina</taxon>
        <taxon>Eurotiomycetes</taxon>
        <taxon>Eurotiomycetidae</taxon>
        <taxon>Eurotiales</taxon>
        <taxon>Aspergillaceae</taxon>
        <taxon>Aspergillus</taxon>
        <taxon>Aspergillus subgen. Nidulantes</taxon>
    </lineage>
</organism>
<comment type="caution">
    <text evidence="1">The sequence shown here is derived from an EMBL/GenBank/DDBJ whole genome shotgun (WGS) entry which is preliminary data.</text>
</comment>
<reference evidence="1 2" key="1">
    <citation type="submission" date="2024-07" db="EMBL/GenBank/DDBJ databases">
        <title>Section-level genome sequencing and comparative genomics of Aspergillus sections Usti and Cavernicolus.</title>
        <authorList>
            <consortium name="Lawrence Berkeley National Laboratory"/>
            <person name="Nybo J.L."/>
            <person name="Vesth T.C."/>
            <person name="Theobald S."/>
            <person name="Frisvad J.C."/>
            <person name="Larsen T.O."/>
            <person name="Kjaerboelling I."/>
            <person name="Rothschild-Mancinelli K."/>
            <person name="Lyhne E.K."/>
            <person name="Kogle M.E."/>
            <person name="Barry K."/>
            <person name="Clum A."/>
            <person name="Na H."/>
            <person name="Ledsgaard L."/>
            <person name="Lin J."/>
            <person name="Lipzen A."/>
            <person name="Kuo A."/>
            <person name="Riley R."/>
            <person name="Mondo S."/>
            <person name="Labutti K."/>
            <person name="Haridas S."/>
            <person name="Pangalinan J."/>
            <person name="Salamov A.A."/>
            <person name="Simmons B.A."/>
            <person name="Magnuson J.K."/>
            <person name="Chen J."/>
            <person name="Drula E."/>
            <person name="Henrissat B."/>
            <person name="Wiebenga A."/>
            <person name="Lubbers R.J."/>
            <person name="Gomes A.C."/>
            <person name="Makela M.R."/>
            <person name="Stajich J."/>
            <person name="Grigoriev I.V."/>
            <person name="Mortensen U.H."/>
            <person name="De Vries R.P."/>
            <person name="Baker S.E."/>
            <person name="Andersen M.R."/>
        </authorList>
    </citation>
    <scope>NUCLEOTIDE SEQUENCE [LARGE SCALE GENOMIC DNA]</scope>
    <source>
        <strain evidence="1 2">CBS 588.65</strain>
    </source>
</reference>
<dbReference type="Proteomes" id="UP001610334">
    <property type="component" value="Unassembled WGS sequence"/>
</dbReference>
<keyword evidence="2" id="KW-1185">Reference proteome</keyword>
<dbReference type="EMBL" id="JBFXLT010000029">
    <property type="protein sequence ID" value="KAL2815145.1"/>
    <property type="molecule type" value="Genomic_DNA"/>
</dbReference>
<name>A0ABR4HIH6_9EURO</name>